<sequence>MAKGSYRCRDSYGIKKISMRGYVFQDGASASKLTCRVASTLIRNIKVICYSLLSTLPSDIRMPARSKRSFAGSQNIRSKFLKAGPMSTSECDSESEVKPVMEMAAENFEDIDSDVEVEEYTFDSEMVQTMNTLAMLRHDKEGEKKLKGPAKRSGGSRTSNWRRYGPKKHEPIPGVKPLTIYFSSTSSITNSGKRSADEESNDASSSVKNR</sequence>
<evidence type="ECO:0000313" key="2">
    <source>
        <dbReference type="Proteomes" id="UP001433508"/>
    </source>
</evidence>
<reference evidence="2" key="1">
    <citation type="journal article" date="2024" name="Front. Bioeng. Biotechnol.">
        <title>Genome-scale model development and genomic sequencing of the oleaginous clade Lipomyces.</title>
        <authorList>
            <person name="Czajka J.J."/>
            <person name="Han Y."/>
            <person name="Kim J."/>
            <person name="Mondo S.J."/>
            <person name="Hofstad B.A."/>
            <person name="Robles A."/>
            <person name="Haridas S."/>
            <person name="Riley R."/>
            <person name="LaButti K."/>
            <person name="Pangilinan J."/>
            <person name="Andreopoulos W."/>
            <person name="Lipzen A."/>
            <person name="Yan J."/>
            <person name="Wang M."/>
            <person name="Ng V."/>
            <person name="Grigoriev I.V."/>
            <person name="Spatafora J.W."/>
            <person name="Magnuson J.K."/>
            <person name="Baker S.E."/>
            <person name="Pomraning K.R."/>
        </authorList>
    </citation>
    <scope>NUCLEOTIDE SEQUENCE [LARGE SCALE GENOMIC DNA]</scope>
    <source>
        <strain evidence="2">CBS 7786</strain>
    </source>
</reference>
<keyword evidence="2" id="KW-1185">Reference proteome</keyword>
<comment type="caution">
    <text evidence="1">The sequence shown here is derived from an EMBL/GenBank/DDBJ whole genome shotgun (WGS) entry which is preliminary data.</text>
</comment>
<accession>A0ACC3SSE0</accession>
<name>A0ACC3SSE0_LIPKO</name>
<dbReference type="EMBL" id="MU971725">
    <property type="protein sequence ID" value="KAK9233677.1"/>
    <property type="molecule type" value="Genomic_DNA"/>
</dbReference>
<organism evidence="1 2">
    <name type="scientific">Lipomyces kononenkoae</name>
    <name type="common">Yeast</name>
    <dbReference type="NCBI Taxonomy" id="34357"/>
    <lineage>
        <taxon>Eukaryota</taxon>
        <taxon>Fungi</taxon>
        <taxon>Dikarya</taxon>
        <taxon>Ascomycota</taxon>
        <taxon>Saccharomycotina</taxon>
        <taxon>Lipomycetes</taxon>
        <taxon>Lipomycetales</taxon>
        <taxon>Lipomycetaceae</taxon>
        <taxon>Lipomyces</taxon>
    </lineage>
</organism>
<proteinExistence type="predicted"/>
<dbReference type="Proteomes" id="UP001433508">
    <property type="component" value="Unassembled WGS sequence"/>
</dbReference>
<protein>
    <submittedName>
        <fullName evidence="1">Uncharacterized protein</fullName>
    </submittedName>
</protein>
<evidence type="ECO:0000313" key="1">
    <source>
        <dbReference type="EMBL" id="KAK9233677.1"/>
    </source>
</evidence>
<gene>
    <name evidence="1" type="ORF">V1525DRAFT_460059</name>
</gene>